<dbReference type="Gene3D" id="3.40.50.1240">
    <property type="entry name" value="Phosphoglycerate mutase-like"/>
    <property type="match status" value="1"/>
</dbReference>
<dbReference type="InterPro" id="IPR001345">
    <property type="entry name" value="PG/BPGM_mutase_AS"/>
</dbReference>
<dbReference type="SMART" id="SM00855">
    <property type="entry name" value="PGAM"/>
    <property type="match status" value="1"/>
</dbReference>
<dbReference type="GO" id="GO:0005829">
    <property type="term" value="C:cytosol"/>
    <property type="evidence" value="ECO:0007669"/>
    <property type="project" value="TreeGrafter"/>
</dbReference>
<evidence type="ECO:0000256" key="2">
    <source>
        <dbReference type="PIRSR" id="PIRSR613078-1"/>
    </source>
</evidence>
<feature type="binding site" evidence="3">
    <location>
        <position position="59"/>
    </location>
    <ligand>
        <name>substrate</name>
    </ligand>
</feature>
<dbReference type="InterPro" id="IPR013078">
    <property type="entry name" value="His_Pase_superF_clade-1"/>
</dbReference>
<dbReference type="EMBL" id="CP027228">
    <property type="protein sequence ID" value="AVM48068.1"/>
    <property type="molecule type" value="Genomic_DNA"/>
</dbReference>
<dbReference type="RefSeq" id="WP_106057144.1">
    <property type="nucleotide sequence ID" value="NZ_CP027228.1"/>
</dbReference>
<evidence type="ECO:0008006" key="6">
    <source>
        <dbReference type="Google" id="ProtNLM"/>
    </source>
</evidence>
<feature type="active site" description="Tele-phosphohistidine intermediate" evidence="2">
    <location>
        <position position="8"/>
    </location>
</feature>
<dbReference type="GO" id="GO:0004331">
    <property type="term" value="F:fructose-2,6-bisphosphate 2-phosphatase activity"/>
    <property type="evidence" value="ECO:0007669"/>
    <property type="project" value="TreeGrafter"/>
</dbReference>
<protein>
    <recommendedName>
        <fullName evidence="6">Histidine phosphatase family protein</fullName>
    </recommendedName>
</protein>
<dbReference type="InterPro" id="IPR029033">
    <property type="entry name" value="His_PPase_superfam"/>
</dbReference>
<dbReference type="KEGG" id="mdv:C5Q96_04110"/>
<keyword evidence="1" id="KW-0378">Hydrolase</keyword>
<evidence type="ECO:0000256" key="1">
    <source>
        <dbReference type="ARBA" id="ARBA00022801"/>
    </source>
</evidence>
<keyword evidence="5" id="KW-1185">Reference proteome</keyword>
<evidence type="ECO:0000313" key="5">
    <source>
        <dbReference type="Proteomes" id="UP000237883"/>
    </source>
</evidence>
<proteinExistence type="predicted"/>
<evidence type="ECO:0000313" key="4">
    <source>
        <dbReference type="EMBL" id="AVM48068.1"/>
    </source>
</evidence>
<feature type="active site" description="Proton donor/acceptor" evidence="2">
    <location>
        <position position="90"/>
    </location>
</feature>
<evidence type="ECO:0000256" key="3">
    <source>
        <dbReference type="PIRSR" id="PIRSR613078-2"/>
    </source>
</evidence>
<dbReference type="AlphaFoldDB" id="A0A2S0L446"/>
<feature type="binding site" evidence="3">
    <location>
        <begin position="7"/>
        <end position="14"/>
    </location>
    <ligand>
        <name>substrate</name>
    </ligand>
</feature>
<dbReference type="PANTHER" id="PTHR46517">
    <property type="entry name" value="FRUCTOSE-2,6-BISPHOSPHATASE TIGAR"/>
    <property type="match status" value="1"/>
</dbReference>
<dbReference type="GO" id="GO:0043456">
    <property type="term" value="P:regulation of pentose-phosphate shunt"/>
    <property type="evidence" value="ECO:0007669"/>
    <property type="project" value="TreeGrafter"/>
</dbReference>
<dbReference type="GeneID" id="78391442"/>
<gene>
    <name evidence="4" type="ORF">C5Q96_04110</name>
</gene>
<name>A0A2S0L446_9FIRM</name>
<accession>A0A2S0L446</accession>
<dbReference type="PANTHER" id="PTHR46517:SF1">
    <property type="entry name" value="FRUCTOSE-2,6-BISPHOSPHATASE TIGAR"/>
    <property type="match status" value="1"/>
</dbReference>
<reference evidence="5" key="1">
    <citation type="submission" date="2018-02" db="EMBL/GenBank/DDBJ databases">
        <authorList>
            <person name="Holder M.E."/>
            <person name="Ajami N.J."/>
            <person name="Petrosino J.F."/>
        </authorList>
    </citation>
    <scope>NUCLEOTIDE SEQUENCE [LARGE SCALE GENOMIC DNA]</scope>
    <source>
        <strain evidence="5">CCUG 47132</strain>
    </source>
</reference>
<sequence>MRLYILRHGQTDLNSEKRFQGHMQTELNDVGIAQSEKVGELLRERGIKFDKIYCSPLERAIKTAEIATSETRDKFIIDDDLTEIDFGINEGRKYEELQGSKNNIFLSPGNYMPPEGGESLETLKFRVKRFLERVRDENDEGNILAVSHGTAIHMMLLYMRGMEFSDLWTEHVGNCNVTVVDIEGWELKIRDDLQIETDKYVK</sequence>
<dbReference type="InterPro" id="IPR051695">
    <property type="entry name" value="Phosphoglycerate_Mutase"/>
</dbReference>
<dbReference type="SUPFAM" id="SSF53254">
    <property type="entry name" value="Phosphoglycerate mutase-like"/>
    <property type="match status" value="1"/>
</dbReference>
<feature type="binding site" evidence="3">
    <location>
        <begin position="90"/>
        <end position="94"/>
    </location>
    <ligand>
        <name>substrate</name>
    </ligand>
</feature>
<dbReference type="Pfam" id="PF00300">
    <property type="entry name" value="His_Phos_1"/>
    <property type="match status" value="1"/>
</dbReference>
<dbReference type="Proteomes" id="UP000237883">
    <property type="component" value="Chromosome"/>
</dbReference>
<dbReference type="GO" id="GO:0045820">
    <property type="term" value="P:negative regulation of glycolytic process"/>
    <property type="evidence" value="ECO:0007669"/>
    <property type="project" value="TreeGrafter"/>
</dbReference>
<dbReference type="OrthoDB" id="9781415at2"/>
<dbReference type="CDD" id="cd07067">
    <property type="entry name" value="HP_PGM_like"/>
    <property type="match status" value="1"/>
</dbReference>
<organism evidence="4 5">
    <name type="scientific">Mogibacterium diversum</name>
    <dbReference type="NCBI Taxonomy" id="114527"/>
    <lineage>
        <taxon>Bacteria</taxon>
        <taxon>Bacillati</taxon>
        <taxon>Bacillota</taxon>
        <taxon>Clostridia</taxon>
        <taxon>Peptostreptococcales</taxon>
        <taxon>Anaerovoracaceae</taxon>
        <taxon>Mogibacterium</taxon>
    </lineage>
</organism>
<dbReference type="PROSITE" id="PS00175">
    <property type="entry name" value="PG_MUTASE"/>
    <property type="match status" value="1"/>
</dbReference>